<protein>
    <submittedName>
        <fullName evidence="2">DUF4314 domain-containing protein</fullName>
    </submittedName>
</protein>
<dbReference type="Pfam" id="PF14192">
    <property type="entry name" value="DUF4314"/>
    <property type="match status" value="1"/>
</dbReference>
<dbReference type="EMBL" id="JAJEPS010000008">
    <property type="protein sequence ID" value="MCC2126403.1"/>
    <property type="molecule type" value="Genomic_DNA"/>
</dbReference>
<reference evidence="2 3" key="1">
    <citation type="submission" date="2021-10" db="EMBL/GenBank/DDBJ databases">
        <title>Anaerobic single-cell dispensing facilitates the cultivation of human gut bacteria.</title>
        <authorList>
            <person name="Afrizal A."/>
        </authorList>
    </citation>
    <scope>NUCLEOTIDE SEQUENCE [LARGE SCALE GENOMIC DNA]</scope>
    <source>
        <strain evidence="2 3">CLA-AA-H276</strain>
    </source>
</reference>
<dbReference type="Proteomes" id="UP001198220">
    <property type="component" value="Unassembled WGS sequence"/>
</dbReference>
<feature type="domain" description="DUF4314" evidence="1">
    <location>
        <begin position="14"/>
        <end position="78"/>
    </location>
</feature>
<evidence type="ECO:0000259" key="1">
    <source>
        <dbReference type="Pfam" id="PF14192"/>
    </source>
</evidence>
<accession>A0AAE3A8J9</accession>
<keyword evidence="3" id="KW-1185">Reference proteome</keyword>
<dbReference type="AlphaFoldDB" id="A0AAE3A8J9"/>
<evidence type="ECO:0000313" key="3">
    <source>
        <dbReference type="Proteomes" id="UP001198220"/>
    </source>
</evidence>
<dbReference type="InterPro" id="IPR025463">
    <property type="entry name" value="DUF4314"/>
</dbReference>
<gene>
    <name evidence="2" type="ORF">LKD36_09430</name>
</gene>
<sequence length="267" mass="30480">MNRKGAEIAVWKSEKEVEAIKHKYPKGTKLELDFMDEEGMLPGLRGTVDYVDDQGQLHMNWENGRSLALVPGEDVFHVLSEKQDNKSEKKDPTDSYIEYLNSNILNRIDYGRLQESYDTEDKAYAKRILNALHRAMVHAYGTENLNSDVVEYALIPGVIQSRNTGNVCLALLELDLQSSGEHFHTGYLTKMGVLSYGNPELSKEARNFIKEMYGPYDYGYTATIPNDIHVSPETFPPAVKEIVSTFRNYEVELLNEEEMSEVEDLER</sequence>
<dbReference type="RefSeq" id="WP_070104448.1">
    <property type="nucleotide sequence ID" value="NZ_JAJEPS010000008.1"/>
</dbReference>
<evidence type="ECO:0000313" key="2">
    <source>
        <dbReference type="EMBL" id="MCC2126403.1"/>
    </source>
</evidence>
<proteinExistence type="predicted"/>
<name>A0AAE3A8J9_9FIRM</name>
<comment type="caution">
    <text evidence="2">The sequence shown here is derived from an EMBL/GenBank/DDBJ whole genome shotgun (WGS) entry which is preliminary data.</text>
</comment>
<organism evidence="2 3">
    <name type="scientific">Hominiventricola filiformis</name>
    <dbReference type="NCBI Taxonomy" id="2885352"/>
    <lineage>
        <taxon>Bacteria</taxon>
        <taxon>Bacillati</taxon>
        <taxon>Bacillota</taxon>
        <taxon>Clostridia</taxon>
        <taxon>Lachnospirales</taxon>
        <taxon>Lachnospiraceae</taxon>
        <taxon>Hominiventricola</taxon>
    </lineage>
</organism>